<accession>A0AA46YNF3</accession>
<evidence type="ECO:0000256" key="2">
    <source>
        <dbReference type="ARBA" id="ARBA00004236"/>
    </source>
</evidence>
<evidence type="ECO:0000313" key="16">
    <source>
        <dbReference type="Proteomes" id="UP001164390"/>
    </source>
</evidence>
<dbReference type="SUPFAM" id="SSF47384">
    <property type="entry name" value="Homodimeric domain of signal transducing histidine kinase"/>
    <property type="match status" value="1"/>
</dbReference>
<dbReference type="SUPFAM" id="SSF55874">
    <property type="entry name" value="ATPase domain of HSP90 chaperone/DNA topoisomerase II/histidine kinase"/>
    <property type="match status" value="1"/>
</dbReference>
<dbReference type="CDD" id="cd06225">
    <property type="entry name" value="HAMP"/>
    <property type="match status" value="1"/>
</dbReference>
<dbReference type="PRINTS" id="PR00344">
    <property type="entry name" value="BCTRLSENSOR"/>
</dbReference>
<proteinExistence type="predicted"/>
<keyword evidence="5" id="KW-0808">Transferase</keyword>
<keyword evidence="8 12" id="KW-1133">Transmembrane helix</keyword>
<dbReference type="Gene3D" id="3.30.565.10">
    <property type="entry name" value="Histidine kinase-like ATPase, C-terminal domain"/>
    <property type="match status" value="1"/>
</dbReference>
<evidence type="ECO:0000256" key="10">
    <source>
        <dbReference type="ARBA" id="ARBA00023136"/>
    </source>
</evidence>
<dbReference type="AlphaFoldDB" id="A0AA46YNF3"/>
<dbReference type="GO" id="GO:0000155">
    <property type="term" value="F:phosphorelay sensor kinase activity"/>
    <property type="evidence" value="ECO:0007669"/>
    <property type="project" value="InterPro"/>
</dbReference>
<name>A0AA46YNF3_9ACTN</name>
<keyword evidence="4" id="KW-0597">Phosphoprotein</keyword>
<dbReference type="InterPro" id="IPR005467">
    <property type="entry name" value="His_kinase_dom"/>
</dbReference>
<gene>
    <name evidence="15" type="ORF">L0C25_06190</name>
</gene>
<dbReference type="EC" id="2.7.13.3" evidence="3"/>
<dbReference type="SMART" id="SM00387">
    <property type="entry name" value="HATPase_c"/>
    <property type="match status" value="1"/>
</dbReference>
<reference evidence="15" key="1">
    <citation type="submission" date="2022-01" db="EMBL/GenBank/DDBJ databases">
        <title>Nocardioidaceae gen. sp. A5X3R13.</title>
        <authorList>
            <person name="Lopez Marin M.A."/>
            <person name="Uhlik O."/>
        </authorList>
    </citation>
    <scope>NUCLEOTIDE SEQUENCE</scope>
    <source>
        <strain evidence="15">A5X3R13</strain>
    </source>
</reference>
<keyword evidence="9" id="KW-0902">Two-component regulatory system</keyword>
<keyword evidence="7" id="KW-0418">Kinase</keyword>
<dbReference type="PROSITE" id="PS50109">
    <property type="entry name" value="HIS_KIN"/>
    <property type="match status" value="1"/>
</dbReference>
<dbReference type="Pfam" id="PF00512">
    <property type="entry name" value="HisKA"/>
    <property type="match status" value="1"/>
</dbReference>
<evidence type="ECO:0000259" key="13">
    <source>
        <dbReference type="PROSITE" id="PS50109"/>
    </source>
</evidence>
<dbReference type="SUPFAM" id="SSF158472">
    <property type="entry name" value="HAMP domain-like"/>
    <property type="match status" value="1"/>
</dbReference>
<evidence type="ECO:0000256" key="6">
    <source>
        <dbReference type="ARBA" id="ARBA00022692"/>
    </source>
</evidence>
<dbReference type="SMART" id="SM00388">
    <property type="entry name" value="HisKA"/>
    <property type="match status" value="1"/>
</dbReference>
<keyword evidence="15" id="KW-0067">ATP-binding</keyword>
<keyword evidence="15" id="KW-0547">Nucleotide-binding</keyword>
<feature type="domain" description="Histidine kinase" evidence="13">
    <location>
        <begin position="241"/>
        <end position="449"/>
    </location>
</feature>
<dbReference type="CDD" id="cd00082">
    <property type="entry name" value="HisKA"/>
    <property type="match status" value="1"/>
</dbReference>
<dbReference type="EMBL" id="CP094970">
    <property type="protein sequence ID" value="UYM06658.1"/>
    <property type="molecule type" value="Genomic_DNA"/>
</dbReference>
<dbReference type="Proteomes" id="UP001164390">
    <property type="component" value="Chromosome"/>
</dbReference>
<evidence type="ECO:0000256" key="12">
    <source>
        <dbReference type="SAM" id="Phobius"/>
    </source>
</evidence>
<dbReference type="Pfam" id="PF00672">
    <property type="entry name" value="HAMP"/>
    <property type="match status" value="1"/>
</dbReference>
<dbReference type="PROSITE" id="PS50885">
    <property type="entry name" value="HAMP"/>
    <property type="match status" value="1"/>
</dbReference>
<dbReference type="PANTHER" id="PTHR45436">
    <property type="entry name" value="SENSOR HISTIDINE KINASE YKOH"/>
    <property type="match status" value="1"/>
</dbReference>
<dbReference type="InterPro" id="IPR003594">
    <property type="entry name" value="HATPase_dom"/>
</dbReference>
<dbReference type="SMART" id="SM00304">
    <property type="entry name" value="HAMP"/>
    <property type="match status" value="1"/>
</dbReference>
<comment type="catalytic activity">
    <reaction evidence="1">
        <text>ATP + protein L-histidine = ADP + protein N-phospho-L-histidine.</text>
        <dbReference type="EC" id="2.7.13.3"/>
    </reaction>
</comment>
<evidence type="ECO:0000256" key="9">
    <source>
        <dbReference type="ARBA" id="ARBA00023012"/>
    </source>
</evidence>
<dbReference type="CDD" id="cd00075">
    <property type="entry name" value="HATPase"/>
    <property type="match status" value="1"/>
</dbReference>
<dbReference type="GO" id="GO:0005524">
    <property type="term" value="F:ATP binding"/>
    <property type="evidence" value="ECO:0007669"/>
    <property type="project" value="UniProtKB-KW"/>
</dbReference>
<dbReference type="InterPro" id="IPR036890">
    <property type="entry name" value="HATPase_C_sf"/>
</dbReference>
<dbReference type="PANTHER" id="PTHR45436:SF5">
    <property type="entry name" value="SENSOR HISTIDINE KINASE TRCS"/>
    <property type="match status" value="1"/>
</dbReference>
<dbReference type="InterPro" id="IPR036097">
    <property type="entry name" value="HisK_dim/P_sf"/>
</dbReference>
<evidence type="ECO:0000256" key="1">
    <source>
        <dbReference type="ARBA" id="ARBA00000085"/>
    </source>
</evidence>
<dbReference type="InterPro" id="IPR050428">
    <property type="entry name" value="TCS_sensor_his_kinase"/>
</dbReference>
<evidence type="ECO:0000256" key="3">
    <source>
        <dbReference type="ARBA" id="ARBA00012438"/>
    </source>
</evidence>
<dbReference type="GO" id="GO:0005886">
    <property type="term" value="C:plasma membrane"/>
    <property type="evidence" value="ECO:0007669"/>
    <property type="project" value="UniProtKB-SubCell"/>
</dbReference>
<feature type="region of interest" description="Disordered" evidence="11">
    <location>
        <begin position="96"/>
        <end position="123"/>
    </location>
</feature>
<sequence>MTVAERRRRWSLARSSVRLRTTVVATLVVALAMGVGAIALVGLLRDSLRDSVEDAVDQRLETTVDALESGQAPASVVGDDDDRFVRVLGPDGRVVASSGDDDAPRVGPDVDDSTTAESSEGERFLVSSDDASVDGQQLTVIVGESMEDVDESGSTATRLLVVGVPILVVLVGVATWFVVGRAFRPVDRITREVDDITGADLDRRVSAPPSRDEIGRLARTMNRMLVRLEAAQRRQREFVSDASHELRSPTAALRQHAEVTLAYPGQVTADELAETVLAESVRLQRIVDALLLLARIDERSQAVEARAVDLDDLVLAEARRVRDADGIDVDTSAVTAARVRGDGALLAQVIRNLVDNATRHADSRVALGVREDGDGVLLSVEDDGRGIAPDQRERVFDRFVRLDEARARDDGGSGLGLAIVRALTELHGGTVLAVEGRLGGARFEVRLPS</sequence>
<comment type="subcellular location">
    <subcellularLocation>
        <location evidence="2">Cell membrane</location>
    </subcellularLocation>
</comment>
<evidence type="ECO:0000313" key="15">
    <source>
        <dbReference type="EMBL" id="UYM06658.1"/>
    </source>
</evidence>
<keyword evidence="6 12" id="KW-0812">Transmembrane</keyword>
<organism evidence="15 16">
    <name type="scientific">Solicola gregarius</name>
    <dbReference type="NCBI Taxonomy" id="2908642"/>
    <lineage>
        <taxon>Bacteria</taxon>
        <taxon>Bacillati</taxon>
        <taxon>Actinomycetota</taxon>
        <taxon>Actinomycetes</taxon>
        <taxon>Propionibacteriales</taxon>
        <taxon>Nocardioidaceae</taxon>
        <taxon>Solicola</taxon>
    </lineage>
</organism>
<dbReference type="Gene3D" id="6.10.340.10">
    <property type="match status" value="1"/>
</dbReference>
<evidence type="ECO:0000256" key="4">
    <source>
        <dbReference type="ARBA" id="ARBA00022553"/>
    </source>
</evidence>
<feature type="transmembrane region" description="Helical" evidence="12">
    <location>
        <begin position="21"/>
        <end position="44"/>
    </location>
</feature>
<dbReference type="Gene3D" id="1.10.287.130">
    <property type="match status" value="1"/>
</dbReference>
<evidence type="ECO:0000256" key="8">
    <source>
        <dbReference type="ARBA" id="ARBA00022989"/>
    </source>
</evidence>
<feature type="domain" description="HAMP" evidence="14">
    <location>
        <begin position="180"/>
        <end position="233"/>
    </location>
</feature>
<dbReference type="KEGG" id="sgrg:L0C25_06190"/>
<keyword evidence="16" id="KW-1185">Reference proteome</keyword>
<dbReference type="InterPro" id="IPR004358">
    <property type="entry name" value="Sig_transdc_His_kin-like_C"/>
</dbReference>
<evidence type="ECO:0000256" key="7">
    <source>
        <dbReference type="ARBA" id="ARBA00022777"/>
    </source>
</evidence>
<evidence type="ECO:0000256" key="5">
    <source>
        <dbReference type="ARBA" id="ARBA00022679"/>
    </source>
</evidence>
<keyword evidence="10 12" id="KW-0472">Membrane</keyword>
<protein>
    <recommendedName>
        <fullName evidence="3">histidine kinase</fullName>
        <ecNumber evidence="3">2.7.13.3</ecNumber>
    </recommendedName>
</protein>
<evidence type="ECO:0000259" key="14">
    <source>
        <dbReference type="PROSITE" id="PS50885"/>
    </source>
</evidence>
<dbReference type="Pfam" id="PF02518">
    <property type="entry name" value="HATPase_c"/>
    <property type="match status" value="1"/>
</dbReference>
<feature type="transmembrane region" description="Helical" evidence="12">
    <location>
        <begin position="159"/>
        <end position="179"/>
    </location>
</feature>
<dbReference type="InterPro" id="IPR003660">
    <property type="entry name" value="HAMP_dom"/>
</dbReference>
<dbReference type="RefSeq" id="WP_271635568.1">
    <property type="nucleotide sequence ID" value="NZ_CP094970.1"/>
</dbReference>
<evidence type="ECO:0000256" key="11">
    <source>
        <dbReference type="SAM" id="MobiDB-lite"/>
    </source>
</evidence>
<dbReference type="InterPro" id="IPR003661">
    <property type="entry name" value="HisK_dim/P_dom"/>
</dbReference>